<feature type="domain" description="Cytochrome c" evidence="8">
    <location>
        <begin position="34"/>
        <end position="122"/>
    </location>
</feature>
<dbReference type="PRINTS" id="PR00607">
    <property type="entry name" value="CYTCHROMECIE"/>
</dbReference>
<evidence type="ECO:0000256" key="7">
    <source>
        <dbReference type="SAM" id="SignalP"/>
    </source>
</evidence>
<dbReference type="PANTHER" id="PTHR40942:SF4">
    <property type="entry name" value="CYTOCHROME C5"/>
    <property type="match status" value="1"/>
</dbReference>
<dbReference type="GO" id="GO:0020037">
    <property type="term" value="F:heme binding"/>
    <property type="evidence" value="ECO:0007669"/>
    <property type="project" value="InterPro"/>
</dbReference>
<name>A0A5C4S2Q1_PROVB</name>
<organism evidence="9 10">
    <name type="scientific">Prosthecochloris vibrioformis</name>
    <name type="common">Chlorobium vibrioforme</name>
    <dbReference type="NCBI Taxonomy" id="1098"/>
    <lineage>
        <taxon>Bacteria</taxon>
        <taxon>Pseudomonadati</taxon>
        <taxon>Chlorobiota</taxon>
        <taxon>Chlorobiia</taxon>
        <taxon>Chlorobiales</taxon>
        <taxon>Chlorobiaceae</taxon>
        <taxon>Prosthecochloris</taxon>
    </lineage>
</organism>
<keyword evidence="5 6" id="KW-0408">Iron</keyword>
<dbReference type="Pfam" id="PF13442">
    <property type="entry name" value="Cytochrome_CBB3"/>
    <property type="match status" value="1"/>
</dbReference>
<keyword evidence="2 6" id="KW-0349">Heme</keyword>
<evidence type="ECO:0000313" key="10">
    <source>
        <dbReference type="Proteomes" id="UP000309544"/>
    </source>
</evidence>
<evidence type="ECO:0000256" key="5">
    <source>
        <dbReference type="ARBA" id="ARBA00023004"/>
    </source>
</evidence>
<keyword evidence="4" id="KW-0249">Electron transport</keyword>
<evidence type="ECO:0000256" key="4">
    <source>
        <dbReference type="ARBA" id="ARBA00022982"/>
    </source>
</evidence>
<dbReference type="AlphaFoldDB" id="A0A5C4S2Q1"/>
<feature type="signal peptide" evidence="7">
    <location>
        <begin position="1"/>
        <end position="24"/>
    </location>
</feature>
<dbReference type="PROSITE" id="PS51007">
    <property type="entry name" value="CYTC"/>
    <property type="match status" value="1"/>
</dbReference>
<dbReference type="GO" id="GO:0005506">
    <property type="term" value="F:iron ion binding"/>
    <property type="evidence" value="ECO:0007669"/>
    <property type="project" value="InterPro"/>
</dbReference>
<keyword evidence="10" id="KW-1185">Reference proteome</keyword>
<evidence type="ECO:0000256" key="2">
    <source>
        <dbReference type="ARBA" id="ARBA00022617"/>
    </source>
</evidence>
<reference evidence="9 10" key="1">
    <citation type="submission" date="2019-05" db="EMBL/GenBank/DDBJ databases">
        <title>Draft Whole-Genome sequence of the green sulfur bacterium Prosthecochloris vibrioformis DSM 260.</title>
        <authorList>
            <person name="Meyer T.E."/>
            <person name="Kyndt J.A."/>
        </authorList>
    </citation>
    <scope>NUCLEOTIDE SEQUENCE [LARGE SCALE GENOMIC DNA]</scope>
    <source>
        <strain evidence="9 10">DSM 260</strain>
    </source>
</reference>
<comment type="caution">
    <text evidence="9">The sequence shown here is derived from an EMBL/GenBank/DDBJ whole genome shotgun (WGS) entry which is preliminary data.</text>
</comment>
<dbReference type="Proteomes" id="UP000309544">
    <property type="component" value="Unassembled WGS sequence"/>
</dbReference>
<evidence type="ECO:0000256" key="1">
    <source>
        <dbReference type="ARBA" id="ARBA00022448"/>
    </source>
</evidence>
<dbReference type="EMBL" id="VDCI01000001">
    <property type="protein sequence ID" value="TNJ37756.1"/>
    <property type="molecule type" value="Genomic_DNA"/>
</dbReference>
<dbReference type="RefSeq" id="WP_068868010.1">
    <property type="nucleotide sequence ID" value="NZ_VDCI01000001.1"/>
</dbReference>
<evidence type="ECO:0000259" key="8">
    <source>
        <dbReference type="PROSITE" id="PS51007"/>
    </source>
</evidence>
<keyword evidence="1" id="KW-0813">Transport</keyword>
<gene>
    <name evidence="9" type="ORF">FGF68_00835</name>
</gene>
<dbReference type="PANTHER" id="PTHR40942">
    <property type="match status" value="1"/>
</dbReference>
<dbReference type="InterPro" id="IPR002323">
    <property type="entry name" value="Cyt_CIE"/>
</dbReference>
<feature type="chain" id="PRO_5022751393" evidence="7">
    <location>
        <begin position="25"/>
        <end position="123"/>
    </location>
</feature>
<protein>
    <submittedName>
        <fullName evidence="9">Cytochrome c5 family protein</fullName>
    </submittedName>
</protein>
<dbReference type="InterPro" id="IPR036909">
    <property type="entry name" value="Cyt_c-like_dom_sf"/>
</dbReference>
<evidence type="ECO:0000256" key="6">
    <source>
        <dbReference type="PROSITE-ProRule" id="PRU00433"/>
    </source>
</evidence>
<keyword evidence="7" id="KW-0732">Signal</keyword>
<accession>A0A5C4S2Q1</accession>
<keyword evidence="3 6" id="KW-0479">Metal-binding</keyword>
<dbReference type="InterPro" id="IPR009056">
    <property type="entry name" value="Cyt_c-like_dom"/>
</dbReference>
<dbReference type="SUPFAM" id="SSF46626">
    <property type="entry name" value="Cytochrome c"/>
    <property type="match status" value="1"/>
</dbReference>
<evidence type="ECO:0000313" key="9">
    <source>
        <dbReference type="EMBL" id="TNJ37756.1"/>
    </source>
</evidence>
<dbReference type="GO" id="GO:0009055">
    <property type="term" value="F:electron transfer activity"/>
    <property type="evidence" value="ECO:0007669"/>
    <property type="project" value="InterPro"/>
</dbReference>
<evidence type="ECO:0000256" key="3">
    <source>
        <dbReference type="ARBA" id="ARBA00022723"/>
    </source>
</evidence>
<proteinExistence type="predicted"/>
<dbReference type="Gene3D" id="1.10.760.10">
    <property type="entry name" value="Cytochrome c-like domain"/>
    <property type="match status" value="1"/>
</dbReference>
<sequence length="123" mass="12991">MARIVSALTLAAVFTLSFGHEAQAQVTKADVAKYDLQNGQAVYDANCAACHAAGVMGAPKTGTVRKWNSRLAQGLDTMIQKSIDGYSGTYRGSTTFMPAKGGNPDLTNKEVGDSVAYMINQVL</sequence>